<dbReference type="Pfam" id="PF11361">
    <property type="entry name" value="DUF3159"/>
    <property type="match status" value="1"/>
</dbReference>
<evidence type="ECO:0008006" key="4">
    <source>
        <dbReference type="Google" id="ProtNLM"/>
    </source>
</evidence>
<keyword evidence="3" id="KW-1185">Reference proteome</keyword>
<protein>
    <recommendedName>
        <fullName evidence="4">DUF3159 domain-containing protein</fullName>
    </recommendedName>
</protein>
<name>A0ABQ6KER1_9MICO</name>
<dbReference type="EMBL" id="BSVB01000001">
    <property type="protein sequence ID" value="GMA96887.1"/>
    <property type="molecule type" value="Genomic_DNA"/>
</dbReference>
<gene>
    <name evidence="2" type="ORF">GCM10025881_37110</name>
</gene>
<accession>A0ABQ6KER1</accession>
<feature type="transmembrane region" description="Helical" evidence="1">
    <location>
        <begin position="209"/>
        <end position="233"/>
    </location>
</feature>
<keyword evidence="1" id="KW-0472">Membrane</keyword>
<feature type="transmembrane region" description="Helical" evidence="1">
    <location>
        <begin position="80"/>
        <end position="97"/>
    </location>
</feature>
<keyword evidence="1" id="KW-1133">Transmembrane helix</keyword>
<feature type="transmembrane region" description="Helical" evidence="1">
    <location>
        <begin position="104"/>
        <end position="124"/>
    </location>
</feature>
<feature type="transmembrane region" description="Helical" evidence="1">
    <location>
        <begin position="178"/>
        <end position="197"/>
    </location>
</feature>
<reference evidence="3" key="1">
    <citation type="journal article" date="2019" name="Int. J. Syst. Evol. Microbiol.">
        <title>The Global Catalogue of Microorganisms (GCM) 10K type strain sequencing project: providing services to taxonomists for standard genome sequencing and annotation.</title>
        <authorList>
            <consortium name="The Broad Institute Genomics Platform"/>
            <consortium name="The Broad Institute Genome Sequencing Center for Infectious Disease"/>
            <person name="Wu L."/>
            <person name="Ma J."/>
        </authorList>
    </citation>
    <scope>NUCLEOTIDE SEQUENCE [LARGE SCALE GENOMIC DNA]</scope>
    <source>
        <strain evidence="3">NBRC 108894</strain>
    </source>
</reference>
<evidence type="ECO:0000313" key="3">
    <source>
        <dbReference type="Proteomes" id="UP001157034"/>
    </source>
</evidence>
<proteinExistence type="predicted"/>
<dbReference type="RefSeq" id="WP_284255372.1">
    <property type="nucleotide sequence ID" value="NZ_BAAAQO010000004.1"/>
</dbReference>
<feature type="transmembrane region" description="Helical" evidence="1">
    <location>
        <begin position="50"/>
        <end position="74"/>
    </location>
</feature>
<dbReference type="InterPro" id="IPR016566">
    <property type="entry name" value="UCP010219"/>
</dbReference>
<comment type="caution">
    <text evidence="2">The sequence shown here is derived from an EMBL/GenBank/DDBJ whole genome shotgun (WGS) entry which is preliminary data.</text>
</comment>
<dbReference type="Proteomes" id="UP001157034">
    <property type="component" value="Unassembled WGS sequence"/>
</dbReference>
<sequence length="254" mass="27547">MTTPDPQRPEGDAPDVHDALGQALRRSSLGRIAPGETPSARTLLQAMGGVLGIVESILPTLLFLIVYTVTGSFLSPTDRLVWAVAAPAVVAIAFIVVRVVRRQAVMTAIVGFLGIAVSGGLAFFTNNINNNFLLGFGIDGAIVVIMALSLVVRRPFLGVLVGFLIGDRTWREDAAQRRVALVATVLWLFLGAIRLIVEVPLFLLDQTTALATMKLILGVPLYAVILWLTWLLFRTAWTMPERDDGESSEDDVER</sequence>
<keyword evidence="1" id="KW-0812">Transmembrane</keyword>
<organism evidence="2 3">
    <name type="scientific">Pseudolysinimonas kribbensis</name>
    <dbReference type="NCBI Taxonomy" id="433641"/>
    <lineage>
        <taxon>Bacteria</taxon>
        <taxon>Bacillati</taxon>
        <taxon>Actinomycetota</taxon>
        <taxon>Actinomycetes</taxon>
        <taxon>Micrococcales</taxon>
        <taxon>Microbacteriaceae</taxon>
        <taxon>Pseudolysinimonas</taxon>
    </lineage>
</organism>
<feature type="transmembrane region" description="Helical" evidence="1">
    <location>
        <begin position="136"/>
        <end position="166"/>
    </location>
</feature>
<evidence type="ECO:0000256" key="1">
    <source>
        <dbReference type="SAM" id="Phobius"/>
    </source>
</evidence>
<evidence type="ECO:0000313" key="2">
    <source>
        <dbReference type="EMBL" id="GMA96887.1"/>
    </source>
</evidence>